<dbReference type="EMBL" id="BRXY01000154">
    <property type="protein sequence ID" value="GMH72158.1"/>
    <property type="molecule type" value="Genomic_DNA"/>
</dbReference>
<dbReference type="Pfam" id="PF00153">
    <property type="entry name" value="Mito_carr"/>
    <property type="match status" value="3"/>
</dbReference>
<keyword evidence="5" id="KW-0677">Repeat</keyword>
<feature type="chain" id="PRO_5040976047" description="Mitochondrial carrier protein" evidence="11">
    <location>
        <begin position="23"/>
        <end position="355"/>
    </location>
</feature>
<accession>A0A9W7AN92</accession>
<evidence type="ECO:0000256" key="11">
    <source>
        <dbReference type="SAM" id="SignalP"/>
    </source>
</evidence>
<dbReference type="PANTHER" id="PTHR45667">
    <property type="entry name" value="S-ADENOSYLMETHIONINE MITOCHONDRIAL CARRIER PROTEIN"/>
    <property type="match status" value="1"/>
</dbReference>
<evidence type="ECO:0000313" key="12">
    <source>
        <dbReference type="EMBL" id="GMH72158.1"/>
    </source>
</evidence>
<evidence type="ECO:0000256" key="5">
    <source>
        <dbReference type="ARBA" id="ARBA00022737"/>
    </source>
</evidence>
<feature type="repeat" description="Solcar" evidence="8">
    <location>
        <begin position="235"/>
        <end position="317"/>
    </location>
</feature>
<feature type="repeat" description="Solcar" evidence="8">
    <location>
        <begin position="136"/>
        <end position="217"/>
    </location>
</feature>
<evidence type="ECO:0000256" key="8">
    <source>
        <dbReference type="PROSITE-ProRule" id="PRU00282"/>
    </source>
</evidence>
<keyword evidence="6 10" id="KW-1133">Transmembrane helix</keyword>
<evidence type="ECO:0000313" key="13">
    <source>
        <dbReference type="Proteomes" id="UP001165085"/>
    </source>
</evidence>
<keyword evidence="4 8" id="KW-0812">Transmembrane</keyword>
<evidence type="ECO:0000256" key="9">
    <source>
        <dbReference type="RuleBase" id="RU000488"/>
    </source>
</evidence>
<evidence type="ECO:0000256" key="3">
    <source>
        <dbReference type="ARBA" id="ARBA00022448"/>
    </source>
</evidence>
<dbReference type="InterPro" id="IPR002067">
    <property type="entry name" value="MCP"/>
</dbReference>
<gene>
    <name evidence="12" type="ORF">TrST_g770</name>
</gene>
<reference evidence="13" key="1">
    <citation type="journal article" date="2023" name="Commun. Biol.">
        <title>Genome analysis of Parmales, the sister group of diatoms, reveals the evolutionary specialization of diatoms from phago-mixotrophs to photoautotrophs.</title>
        <authorList>
            <person name="Ban H."/>
            <person name="Sato S."/>
            <person name="Yoshikawa S."/>
            <person name="Yamada K."/>
            <person name="Nakamura Y."/>
            <person name="Ichinomiya M."/>
            <person name="Sato N."/>
            <person name="Blanc-Mathieu R."/>
            <person name="Endo H."/>
            <person name="Kuwata A."/>
            <person name="Ogata H."/>
        </authorList>
    </citation>
    <scope>NUCLEOTIDE SEQUENCE [LARGE SCALE GENOMIC DNA]</scope>
    <source>
        <strain evidence="13">NIES 3701</strain>
    </source>
</reference>
<feature type="signal peptide" evidence="11">
    <location>
        <begin position="1"/>
        <end position="22"/>
    </location>
</feature>
<sequence>MKIRLLLAAFVLLLVLCGSVFGEGVSSRGPSRSFRRSLISSLPAGIAGGVAGSTGTTLLFPLDAAKTLRQTNPKVYSSLGSSLRALLTTRANKVGVTPATLRRLYSGVGVASFWSFPSSFLYFYTYTAFKGALPLSGPLLHSVSAASGNAVSSIIFVPKEMIKQRSQMTGMKVGECISTIFRDKGLKGFYVSYIPTLFRNVPSAVLRFTIYESLRSNIEAVKSIGVDGGDERGGSGGVMFAVAGGVAGSAASLLTTPLDVLKTRMNTGDFSGVVQCAKYIARNDGMKGLFAGAGARAGWSCAFSAVGFGVFEAVKSALENGSENRNFGRVGVGDGDGVGGNCNCVGGRCELKKLQ</sequence>
<comment type="subcellular location">
    <subcellularLocation>
        <location evidence="1">Membrane</location>
        <topology evidence="1">Multi-pass membrane protein</topology>
    </subcellularLocation>
</comment>
<keyword evidence="11" id="KW-0732">Signal</keyword>
<name>A0A9W7AN92_9STRA</name>
<evidence type="ECO:0000256" key="1">
    <source>
        <dbReference type="ARBA" id="ARBA00004141"/>
    </source>
</evidence>
<protein>
    <recommendedName>
        <fullName evidence="14">Mitochondrial carrier protein</fullName>
    </recommendedName>
</protein>
<dbReference type="AlphaFoldDB" id="A0A9W7AN92"/>
<evidence type="ECO:0000256" key="10">
    <source>
        <dbReference type="SAM" id="Phobius"/>
    </source>
</evidence>
<organism evidence="12 13">
    <name type="scientific">Triparma strigata</name>
    <dbReference type="NCBI Taxonomy" id="1606541"/>
    <lineage>
        <taxon>Eukaryota</taxon>
        <taxon>Sar</taxon>
        <taxon>Stramenopiles</taxon>
        <taxon>Ochrophyta</taxon>
        <taxon>Bolidophyceae</taxon>
        <taxon>Parmales</taxon>
        <taxon>Triparmaceae</taxon>
        <taxon>Triparma</taxon>
    </lineage>
</organism>
<dbReference type="PROSITE" id="PS50920">
    <property type="entry name" value="SOLCAR"/>
    <property type="match status" value="3"/>
</dbReference>
<evidence type="ECO:0008006" key="14">
    <source>
        <dbReference type="Google" id="ProtNLM"/>
    </source>
</evidence>
<evidence type="ECO:0000256" key="7">
    <source>
        <dbReference type="ARBA" id="ARBA00023136"/>
    </source>
</evidence>
<comment type="caution">
    <text evidence="12">The sequence shown here is derived from an EMBL/GenBank/DDBJ whole genome shotgun (WGS) entry which is preliminary data.</text>
</comment>
<evidence type="ECO:0000256" key="6">
    <source>
        <dbReference type="ARBA" id="ARBA00022989"/>
    </source>
</evidence>
<evidence type="ECO:0000256" key="2">
    <source>
        <dbReference type="ARBA" id="ARBA00006375"/>
    </source>
</evidence>
<keyword evidence="7 8" id="KW-0472">Membrane</keyword>
<keyword evidence="13" id="KW-1185">Reference proteome</keyword>
<dbReference type="GO" id="GO:0055085">
    <property type="term" value="P:transmembrane transport"/>
    <property type="evidence" value="ECO:0007669"/>
    <property type="project" value="InterPro"/>
</dbReference>
<evidence type="ECO:0000256" key="4">
    <source>
        <dbReference type="ARBA" id="ARBA00022692"/>
    </source>
</evidence>
<dbReference type="InterPro" id="IPR023395">
    <property type="entry name" value="MCP_dom_sf"/>
</dbReference>
<dbReference type="Gene3D" id="1.50.40.10">
    <property type="entry name" value="Mitochondrial carrier domain"/>
    <property type="match status" value="2"/>
</dbReference>
<feature type="transmembrane region" description="Helical" evidence="10">
    <location>
        <begin position="38"/>
        <end position="60"/>
    </location>
</feature>
<proteinExistence type="inferred from homology"/>
<dbReference type="InterPro" id="IPR018108">
    <property type="entry name" value="MCP_transmembrane"/>
</dbReference>
<dbReference type="PRINTS" id="PR00926">
    <property type="entry name" value="MITOCARRIER"/>
</dbReference>
<comment type="similarity">
    <text evidence="2 9">Belongs to the mitochondrial carrier (TC 2.A.29) family.</text>
</comment>
<dbReference type="SUPFAM" id="SSF103506">
    <property type="entry name" value="Mitochondrial carrier"/>
    <property type="match status" value="1"/>
</dbReference>
<dbReference type="OrthoDB" id="448427at2759"/>
<dbReference type="GO" id="GO:0016020">
    <property type="term" value="C:membrane"/>
    <property type="evidence" value="ECO:0007669"/>
    <property type="project" value="UniProtKB-SubCell"/>
</dbReference>
<feature type="transmembrane region" description="Helical" evidence="10">
    <location>
        <begin position="104"/>
        <end position="127"/>
    </location>
</feature>
<dbReference type="Proteomes" id="UP001165085">
    <property type="component" value="Unassembled WGS sequence"/>
</dbReference>
<keyword evidence="3 9" id="KW-0813">Transport</keyword>
<feature type="repeat" description="Solcar" evidence="8">
    <location>
        <begin position="39"/>
        <end position="132"/>
    </location>
</feature>